<evidence type="ECO:0000256" key="1">
    <source>
        <dbReference type="ARBA" id="ARBA00004123"/>
    </source>
</evidence>
<reference evidence="7 8" key="1">
    <citation type="submission" date="2015-03" db="EMBL/GenBank/DDBJ databases">
        <authorList>
            <person name="Radwan O."/>
            <person name="Al-Naeli F.A."/>
            <person name="Rendon G.A."/>
            <person name="Fields C."/>
        </authorList>
    </citation>
    <scope>NUCLEOTIDE SEQUENCE [LARGE SCALE GENOMIC DNA]</scope>
    <source>
        <strain evidence="7">CR-DP1</strain>
    </source>
</reference>
<evidence type="ECO:0000256" key="5">
    <source>
        <dbReference type="SAM" id="MobiDB-lite"/>
    </source>
</evidence>
<dbReference type="Proteomes" id="UP000033483">
    <property type="component" value="Unassembled WGS sequence"/>
</dbReference>
<proteinExistence type="inferred from homology"/>
<evidence type="ECO:0000256" key="4">
    <source>
        <dbReference type="ARBA" id="ARBA00023242"/>
    </source>
</evidence>
<comment type="subcellular location">
    <subcellularLocation>
        <location evidence="1">Nucleus</location>
    </subcellularLocation>
</comment>
<dbReference type="PANTHER" id="PTHR34105:SF1">
    <property type="entry name" value="PROLINE-, GLUTAMIC ACID- AND LEUCINE-RICH PROTEIN 1"/>
    <property type="match status" value="1"/>
</dbReference>
<feature type="domain" description="Pre-rRNA-processing protein RIX1 N-terminal" evidence="6">
    <location>
        <begin position="7"/>
        <end position="215"/>
    </location>
</feature>
<feature type="compositionally biased region" description="Acidic residues" evidence="5">
    <location>
        <begin position="724"/>
        <end position="733"/>
    </location>
</feature>
<comment type="similarity">
    <text evidence="2">Belongs to the RIX1/PELP1 family.</text>
</comment>
<dbReference type="OrthoDB" id="20900at2759"/>
<feature type="compositionally biased region" description="Low complexity" evidence="5">
    <location>
        <begin position="710"/>
        <end position="723"/>
    </location>
</feature>
<dbReference type="SUPFAM" id="SSF48371">
    <property type="entry name" value="ARM repeat"/>
    <property type="match status" value="1"/>
</dbReference>
<dbReference type="InterPro" id="IPR012583">
    <property type="entry name" value="RIX1_N"/>
</dbReference>
<keyword evidence="4" id="KW-0539">Nucleus</keyword>
<accession>A0A0F4Z8H6</accession>
<evidence type="ECO:0000256" key="2">
    <source>
        <dbReference type="ARBA" id="ARBA00010511"/>
    </source>
</evidence>
<sequence>MSLVPELRVLCRLLTSTPPAHLPRAVPALVDFVIRCRDALSATHDVKNAKGAAAETATLVHKLKTIVTTLLNGRTAQGRFAAVVLVKSIIDVGGWECLKSSEPWVRGLVNVAQRHDPIASRELAIVALTRIYVQVNEYQTLAREIATPTIPSFAQACMGLIKPAVDLKKLHVPLSVVETVLEAFSTLIPLYPTIFRPFTNQLKPILRLFMAPTDGDKLLIPDSLQSASRRLAITLHHTAPKSGGSDDWAKLVRETVAHYHRTADQVFRAVNESWEPKTEHATSTVDFDSEAQGGGNAVDEYPAWKGVRAGSRRMIGLLRTLADSLRYPTKAAVVVPVAVYMDIVARSTQMVKTAPKTQSWEQAVEVKPAAGREEKDELWAATPEIHVAALQLLQTMADRLGSSFTSLVPEALDYVTRVFKSGIAMPSVRTVSYTLLASLLALAGPTMPKSTVSLLDLIAASCCRDLQEHAGVFKPATKIDTRKLVVAKNGTAANADLFMKGAPEAHIIKTVLAPAHYAAAEALLTALLGRLPQGEVKPALRGQLDQTAIATSAKDAMLASVLFPFKDQKGRLYPSILPFLAQQFPMDQGVEVLRTNMRTTPHVSGAFFATMEDVKNEETSEDENVEEEAEDESAEAIDTPSETPAPALAGLNKTPFAKRPLGERAKSPDRAFGVPSASAPKRKLDDDEETGSASKKAAMSAEPVASLPKPVAVEVAPAAIPAIENEDSDSDDDGSVHLNMDLDSDEE</sequence>
<feature type="compositionally biased region" description="Basic and acidic residues" evidence="5">
    <location>
        <begin position="660"/>
        <end position="669"/>
    </location>
</feature>
<feature type="region of interest" description="Disordered" evidence="5">
    <location>
        <begin position="608"/>
        <end position="747"/>
    </location>
</feature>
<name>A0A0F4Z8H6_9PEZI</name>
<dbReference type="AlphaFoldDB" id="A0A0F4Z8H6"/>
<feature type="compositionally biased region" description="Acidic residues" evidence="5">
    <location>
        <begin position="619"/>
        <end position="635"/>
    </location>
</feature>
<evidence type="ECO:0000256" key="3">
    <source>
        <dbReference type="ARBA" id="ARBA00021502"/>
    </source>
</evidence>
<dbReference type="EMBL" id="LAEV01001956">
    <property type="protein sequence ID" value="KKA26849.1"/>
    <property type="molecule type" value="Genomic_DNA"/>
</dbReference>
<dbReference type="Pfam" id="PF08167">
    <property type="entry name" value="RIX1"/>
    <property type="match status" value="1"/>
</dbReference>
<gene>
    <name evidence="7" type="ORF">TD95_002436</name>
</gene>
<dbReference type="InterPro" id="IPR016024">
    <property type="entry name" value="ARM-type_fold"/>
</dbReference>
<evidence type="ECO:0000313" key="7">
    <source>
        <dbReference type="EMBL" id="KKA26849.1"/>
    </source>
</evidence>
<evidence type="ECO:0000313" key="8">
    <source>
        <dbReference type="Proteomes" id="UP000033483"/>
    </source>
</evidence>
<dbReference type="GO" id="GO:0006364">
    <property type="term" value="P:rRNA processing"/>
    <property type="evidence" value="ECO:0007669"/>
    <property type="project" value="TreeGrafter"/>
</dbReference>
<dbReference type="GO" id="GO:0005634">
    <property type="term" value="C:nucleus"/>
    <property type="evidence" value="ECO:0007669"/>
    <property type="project" value="UniProtKB-SubCell"/>
</dbReference>
<comment type="caution">
    <text evidence="7">The sequence shown here is derived from an EMBL/GenBank/DDBJ whole genome shotgun (WGS) entry which is preliminary data.</text>
</comment>
<evidence type="ECO:0000259" key="6">
    <source>
        <dbReference type="Pfam" id="PF08167"/>
    </source>
</evidence>
<protein>
    <recommendedName>
        <fullName evidence="3">Pre-rRNA-processing protein RIX1</fullName>
    </recommendedName>
</protein>
<keyword evidence="8" id="KW-1185">Reference proteome</keyword>
<dbReference type="PANTHER" id="PTHR34105">
    <property type="entry name" value="PROLINE-, GLUTAMIC ACID- AND LEUCINE-RICH PROTEIN 1"/>
    <property type="match status" value="1"/>
</dbReference>
<organism evidence="7 8">
    <name type="scientific">Thielaviopsis punctulata</name>
    <dbReference type="NCBI Taxonomy" id="72032"/>
    <lineage>
        <taxon>Eukaryota</taxon>
        <taxon>Fungi</taxon>
        <taxon>Dikarya</taxon>
        <taxon>Ascomycota</taxon>
        <taxon>Pezizomycotina</taxon>
        <taxon>Sordariomycetes</taxon>
        <taxon>Hypocreomycetidae</taxon>
        <taxon>Microascales</taxon>
        <taxon>Ceratocystidaceae</taxon>
        <taxon>Thielaviopsis</taxon>
    </lineage>
</organism>